<gene>
    <name evidence="1" type="ORF">MML48_9g00019459</name>
</gene>
<reference evidence="1" key="1">
    <citation type="submission" date="2022-04" db="EMBL/GenBank/DDBJ databases">
        <title>Chromosome-scale genome assembly of Holotrichia oblita Faldermann.</title>
        <authorList>
            <person name="Rongchong L."/>
        </authorList>
    </citation>
    <scope>NUCLEOTIDE SEQUENCE</scope>
    <source>
        <strain evidence="1">81SQS9</strain>
    </source>
</reference>
<accession>A0ACB9SHT3</accession>
<evidence type="ECO:0000313" key="1">
    <source>
        <dbReference type="EMBL" id="KAI4454721.1"/>
    </source>
</evidence>
<proteinExistence type="predicted"/>
<name>A0ACB9SHT3_HOLOL</name>
<sequence length="622" mass="69271">MELGRYNPGYHENDESRGNNQHSKLDEAYNLQQDEPVNNGDINTAKKESSFFLSKALQRSQDSIGSFLEDNSRNLGIGLKATVFLMFTAHFIWATYYFIDQTGKFASSDETINNTMCHGYGFLLLLYIAITYGFTYTWCLKPYVIKPIGRYIWDPTGKLLNTVFKQRCGFLHFLNFLVILITKFIANIVGHLLILAAALTYLVIDARDEWNRLIPLIGFTTFIIFGFLCSKYPGNIIWRPVIWGFISQFVFGLLTVRWKVGRDVFRCAGDKVTTFLGYAVNGSAFVYGDILVHQYQIFAFQAVSTIYFLNFFINVLYYYGIMQKIVGVLGSFLHSILGTTICESVNTAGNIFLGQSEAPLLLKPYLKNLTSSEFHTIIASGFATVSGTVLAAYISYGAKAEHLITATVMAAPTALAYSKLMYPETEEIKNTKKSISLVESDFKSVLDAASKGASEATMIVFNIIANLIAFIAFIYFVNGILGWMGQLCGYMNEDELWSVEEIMGYILTPIAFIMGVPWDECHIVGRLIGVKMMVNEFAAFAQFSELKELLTARTQVITTYAIVGFGNPGSIGLMVSALSTLVPEKSHVVTAVVFRAYVCGTIICLLTASMAALLIPEDLLDI</sequence>
<evidence type="ECO:0000313" key="2">
    <source>
        <dbReference type="Proteomes" id="UP001056778"/>
    </source>
</evidence>
<dbReference type="Proteomes" id="UP001056778">
    <property type="component" value="Chromosome 9"/>
</dbReference>
<keyword evidence="2" id="KW-1185">Reference proteome</keyword>
<comment type="caution">
    <text evidence="1">The sequence shown here is derived from an EMBL/GenBank/DDBJ whole genome shotgun (WGS) entry which is preliminary data.</text>
</comment>
<protein>
    <submittedName>
        <fullName evidence="1">Sodium/nucleoside cotransporter</fullName>
    </submittedName>
</protein>
<organism evidence="1 2">
    <name type="scientific">Holotrichia oblita</name>
    <name type="common">Chafer beetle</name>
    <dbReference type="NCBI Taxonomy" id="644536"/>
    <lineage>
        <taxon>Eukaryota</taxon>
        <taxon>Metazoa</taxon>
        <taxon>Ecdysozoa</taxon>
        <taxon>Arthropoda</taxon>
        <taxon>Hexapoda</taxon>
        <taxon>Insecta</taxon>
        <taxon>Pterygota</taxon>
        <taxon>Neoptera</taxon>
        <taxon>Endopterygota</taxon>
        <taxon>Coleoptera</taxon>
        <taxon>Polyphaga</taxon>
        <taxon>Scarabaeiformia</taxon>
        <taxon>Scarabaeidae</taxon>
        <taxon>Melolonthinae</taxon>
        <taxon>Holotrichia</taxon>
    </lineage>
</organism>
<dbReference type="EMBL" id="CM043023">
    <property type="protein sequence ID" value="KAI4454721.1"/>
    <property type="molecule type" value="Genomic_DNA"/>
</dbReference>